<dbReference type="InterPro" id="IPR000242">
    <property type="entry name" value="PTP_cat"/>
</dbReference>
<evidence type="ECO:0008006" key="7">
    <source>
        <dbReference type="Google" id="ProtNLM"/>
    </source>
</evidence>
<feature type="domain" description="Tyrosine-protein phosphatase" evidence="3">
    <location>
        <begin position="37"/>
        <end position="323"/>
    </location>
</feature>
<accession>M5G3T6</accession>
<dbReference type="PROSITE" id="PS00383">
    <property type="entry name" value="TYR_PHOSPHATASE_1"/>
    <property type="match status" value="1"/>
</dbReference>
<evidence type="ECO:0000259" key="3">
    <source>
        <dbReference type="PROSITE" id="PS50055"/>
    </source>
</evidence>
<dbReference type="PROSITE" id="PS50055">
    <property type="entry name" value="TYR_PHOSPHATASE_PTP"/>
    <property type="match status" value="1"/>
</dbReference>
<proteinExistence type="inferred from homology"/>
<dbReference type="PANTHER" id="PTHR19134">
    <property type="entry name" value="RECEPTOR-TYPE TYROSINE-PROTEIN PHOSPHATASE"/>
    <property type="match status" value="1"/>
</dbReference>
<dbReference type="AlphaFoldDB" id="M5G3T6"/>
<dbReference type="InterPro" id="IPR029021">
    <property type="entry name" value="Prot-tyrosine_phosphatase-like"/>
</dbReference>
<dbReference type="GO" id="GO:0004725">
    <property type="term" value="F:protein tyrosine phosphatase activity"/>
    <property type="evidence" value="ECO:0007669"/>
    <property type="project" value="InterPro"/>
</dbReference>
<dbReference type="SUPFAM" id="SSF52799">
    <property type="entry name" value="(Phosphotyrosine protein) phosphatases II"/>
    <property type="match status" value="1"/>
</dbReference>
<dbReference type="Proteomes" id="UP000030653">
    <property type="component" value="Unassembled WGS sequence"/>
</dbReference>
<evidence type="ECO:0000256" key="2">
    <source>
        <dbReference type="SAM" id="MobiDB-lite"/>
    </source>
</evidence>
<dbReference type="InterPro" id="IPR003595">
    <property type="entry name" value="Tyr_Pase_cat"/>
</dbReference>
<dbReference type="Pfam" id="PF00102">
    <property type="entry name" value="Y_phosphatase"/>
    <property type="match status" value="1"/>
</dbReference>
<sequence length="323" mass="35185">MRRRLKDFPPTSAEGTPKDPQEYYSIRLGMYAQAQGKNRYTGGIVPYDHNLVLPPPSITGGSEYVNASWVRELHGGKWWIAAQAPVPSTVHPFLSLCCAPVASPSLGAGQPKRRRVQAIVVLTRDVELRIRKADPYIPPSVGESVVHPPPESNPQGQPIKVTLLSRENLPGQVVLSKLEVNGLPVEHWCYEGWPDHGVPLTGGPLLGMIEEVDDSLSSEGTAQDGEELEGKLAIVHCSAGIGRTGTWIALCSLLRTYSLLRPVPAPTPNGPFGPSPLGTFPPLVVPPSEPAQDLVAWEVDSLRDQRTGMVQRDEQVLWVYQTL</sequence>
<comment type="similarity">
    <text evidence="1">Belongs to the protein-tyrosine phosphatase family. Non-receptor class subfamily.</text>
</comment>
<dbReference type="InterPro" id="IPR016130">
    <property type="entry name" value="Tyr_Pase_AS"/>
</dbReference>
<keyword evidence="6" id="KW-1185">Reference proteome</keyword>
<dbReference type="SMART" id="SM00194">
    <property type="entry name" value="PTPc"/>
    <property type="match status" value="1"/>
</dbReference>
<dbReference type="PROSITE" id="PS50056">
    <property type="entry name" value="TYR_PHOSPHATASE_2"/>
    <property type="match status" value="1"/>
</dbReference>
<reference evidence="5 6" key="1">
    <citation type="journal article" date="2012" name="Science">
        <title>The Paleozoic origin of enzymatic lignin decomposition reconstructed from 31 fungal genomes.</title>
        <authorList>
            <person name="Floudas D."/>
            <person name="Binder M."/>
            <person name="Riley R."/>
            <person name="Barry K."/>
            <person name="Blanchette R.A."/>
            <person name="Henrissat B."/>
            <person name="Martinez A.T."/>
            <person name="Otillar R."/>
            <person name="Spatafora J.W."/>
            <person name="Yadav J.S."/>
            <person name="Aerts A."/>
            <person name="Benoit I."/>
            <person name="Boyd A."/>
            <person name="Carlson A."/>
            <person name="Copeland A."/>
            <person name="Coutinho P.M."/>
            <person name="de Vries R.P."/>
            <person name="Ferreira P."/>
            <person name="Findley K."/>
            <person name="Foster B."/>
            <person name="Gaskell J."/>
            <person name="Glotzer D."/>
            <person name="Gorecki P."/>
            <person name="Heitman J."/>
            <person name="Hesse C."/>
            <person name="Hori C."/>
            <person name="Igarashi K."/>
            <person name="Jurgens J.A."/>
            <person name="Kallen N."/>
            <person name="Kersten P."/>
            <person name="Kohler A."/>
            <person name="Kuees U."/>
            <person name="Kumar T.K.A."/>
            <person name="Kuo A."/>
            <person name="LaButti K."/>
            <person name="Larrondo L.F."/>
            <person name="Lindquist E."/>
            <person name="Ling A."/>
            <person name="Lombard V."/>
            <person name="Lucas S."/>
            <person name="Lundell T."/>
            <person name="Martin R."/>
            <person name="McLaughlin D.J."/>
            <person name="Morgenstern I."/>
            <person name="Morin E."/>
            <person name="Murat C."/>
            <person name="Nagy L.G."/>
            <person name="Nolan M."/>
            <person name="Ohm R.A."/>
            <person name="Patyshakuliyeva A."/>
            <person name="Rokas A."/>
            <person name="Ruiz-Duenas F.J."/>
            <person name="Sabat G."/>
            <person name="Salamov A."/>
            <person name="Samejima M."/>
            <person name="Schmutz J."/>
            <person name="Slot J.C."/>
            <person name="St John F."/>
            <person name="Stenlid J."/>
            <person name="Sun H."/>
            <person name="Sun S."/>
            <person name="Syed K."/>
            <person name="Tsang A."/>
            <person name="Wiebenga A."/>
            <person name="Young D."/>
            <person name="Pisabarro A."/>
            <person name="Eastwood D.C."/>
            <person name="Martin F."/>
            <person name="Cullen D."/>
            <person name="Grigoriev I.V."/>
            <person name="Hibbett D.S."/>
        </authorList>
    </citation>
    <scope>NUCLEOTIDE SEQUENCE [LARGE SCALE GENOMIC DNA]</scope>
    <source>
        <strain evidence="5 6">DJM-731 SS1</strain>
    </source>
</reference>
<evidence type="ECO:0000259" key="4">
    <source>
        <dbReference type="PROSITE" id="PS50056"/>
    </source>
</evidence>
<dbReference type="HOGENOM" id="CLU_001645_9_13_1"/>
<evidence type="ECO:0000313" key="5">
    <source>
        <dbReference type="EMBL" id="EJU02875.1"/>
    </source>
</evidence>
<dbReference type="Gene3D" id="3.90.190.10">
    <property type="entry name" value="Protein tyrosine phosphatase superfamily"/>
    <property type="match status" value="1"/>
</dbReference>
<dbReference type="GeneID" id="63690866"/>
<dbReference type="InterPro" id="IPR000387">
    <property type="entry name" value="Tyr_Pase_dom"/>
</dbReference>
<dbReference type="PRINTS" id="PR00700">
    <property type="entry name" value="PRTYPHPHTASE"/>
</dbReference>
<dbReference type="STRING" id="1858805.M5G3T6"/>
<feature type="region of interest" description="Disordered" evidence="2">
    <location>
        <begin position="1"/>
        <end position="20"/>
    </location>
</feature>
<dbReference type="EMBL" id="JH795861">
    <property type="protein sequence ID" value="EJU02875.1"/>
    <property type="molecule type" value="Genomic_DNA"/>
</dbReference>
<protein>
    <recommendedName>
        <fullName evidence="7">Phosphatases II</fullName>
    </recommendedName>
</protein>
<dbReference type="OrthoDB" id="10253954at2759"/>
<dbReference type="PANTHER" id="PTHR19134:SF449">
    <property type="entry name" value="TYROSINE-PROTEIN PHOSPHATASE 1"/>
    <property type="match status" value="1"/>
</dbReference>
<feature type="non-terminal residue" evidence="5">
    <location>
        <position position="1"/>
    </location>
</feature>
<dbReference type="SMART" id="SM00404">
    <property type="entry name" value="PTPc_motif"/>
    <property type="match status" value="1"/>
</dbReference>
<dbReference type="OMA" id="GHKWWIA"/>
<evidence type="ECO:0000256" key="1">
    <source>
        <dbReference type="ARBA" id="ARBA00009649"/>
    </source>
</evidence>
<name>M5G3T6_DACPD</name>
<dbReference type="RefSeq" id="XP_040629769.1">
    <property type="nucleotide sequence ID" value="XM_040775804.1"/>
</dbReference>
<dbReference type="InterPro" id="IPR050348">
    <property type="entry name" value="Protein-Tyr_Phosphatase"/>
</dbReference>
<dbReference type="CDD" id="cd00047">
    <property type="entry name" value="PTPc"/>
    <property type="match status" value="1"/>
</dbReference>
<feature type="domain" description="Tyrosine specific protein phosphatases" evidence="4">
    <location>
        <begin position="206"/>
        <end position="317"/>
    </location>
</feature>
<gene>
    <name evidence="5" type="ORF">DACRYDRAFT_66098</name>
</gene>
<organism evidence="5 6">
    <name type="scientific">Dacryopinax primogenitus (strain DJM 731)</name>
    <name type="common">Brown rot fungus</name>
    <dbReference type="NCBI Taxonomy" id="1858805"/>
    <lineage>
        <taxon>Eukaryota</taxon>
        <taxon>Fungi</taxon>
        <taxon>Dikarya</taxon>
        <taxon>Basidiomycota</taxon>
        <taxon>Agaricomycotina</taxon>
        <taxon>Dacrymycetes</taxon>
        <taxon>Dacrymycetales</taxon>
        <taxon>Dacrymycetaceae</taxon>
        <taxon>Dacryopinax</taxon>
    </lineage>
</organism>
<evidence type="ECO:0000313" key="6">
    <source>
        <dbReference type="Proteomes" id="UP000030653"/>
    </source>
</evidence>